<sequence length="227" mass="23507">MTATEGVTMTPRRLLGGMLIACLLTSGCSALRVSTSEQDSGPVAVGVSDGSPETGNADAIPEGWQDVEAALGDECPIAIEFAADPRWIDAGGVSGYQVYANGEERLISVNCYAWGGDGPESVTDEAMNVILTDPGSRVVTEKVGEMPGGVYWSVQGELGASSVRSIGGTESVFYGAVAGLRDEGRLYRVSVEMAAKKDDAEAAAVYALMLPTVRFAGNPVTPPPGLK</sequence>
<gene>
    <name evidence="1" type="ORF">I6H47_10580</name>
</gene>
<dbReference type="EMBL" id="CP065989">
    <property type="protein sequence ID" value="QQB16099.1"/>
    <property type="molecule type" value="Genomic_DNA"/>
</dbReference>
<evidence type="ECO:0000313" key="1">
    <source>
        <dbReference type="EMBL" id="QQB16099.1"/>
    </source>
</evidence>
<organism evidence="1 2">
    <name type="scientific">Brevibacterium casei</name>
    <dbReference type="NCBI Taxonomy" id="33889"/>
    <lineage>
        <taxon>Bacteria</taxon>
        <taxon>Bacillati</taxon>
        <taxon>Actinomycetota</taxon>
        <taxon>Actinomycetes</taxon>
        <taxon>Micrococcales</taxon>
        <taxon>Brevibacteriaceae</taxon>
        <taxon>Brevibacterium</taxon>
    </lineage>
</organism>
<protein>
    <submittedName>
        <fullName evidence="1">Uncharacterized protein</fullName>
    </submittedName>
</protein>
<reference evidence="1 2" key="1">
    <citation type="submission" date="2020-12" db="EMBL/GenBank/DDBJ databases">
        <title>FDA dAtabase for Regulatory Grade micrObial Sequences (FDA-ARGOS): Supporting development and validation of Infectious Disease Dx tests.</title>
        <authorList>
            <person name="Sproer C."/>
            <person name="Gronow S."/>
            <person name="Severitt S."/>
            <person name="Schroder I."/>
            <person name="Tallon L."/>
            <person name="Sadzewicz L."/>
            <person name="Zhao X."/>
            <person name="Boylan J."/>
            <person name="Ott S."/>
            <person name="Bowen H."/>
            <person name="Vavikolanu K."/>
            <person name="Mehta A."/>
            <person name="Aluvathingal J."/>
            <person name="Nadendla S."/>
            <person name="Lowell S."/>
            <person name="Myers T."/>
            <person name="Yan Y."/>
            <person name="Sichtig H."/>
        </authorList>
    </citation>
    <scope>NUCLEOTIDE SEQUENCE [LARGE SCALE GENOMIC DNA]</scope>
    <source>
        <strain evidence="1 2">FDAARGOS_990</strain>
    </source>
</reference>
<proteinExistence type="predicted"/>
<dbReference type="AlphaFoldDB" id="A0A7T4DLN4"/>
<accession>A0A7T4DLN4</accession>
<evidence type="ECO:0000313" key="2">
    <source>
        <dbReference type="Proteomes" id="UP000595374"/>
    </source>
</evidence>
<name>A0A7T4DLN4_9MICO</name>
<dbReference type="Proteomes" id="UP000595374">
    <property type="component" value="Chromosome"/>
</dbReference>